<evidence type="ECO:0000313" key="4">
    <source>
        <dbReference type="Proteomes" id="UP001519272"/>
    </source>
</evidence>
<keyword evidence="1" id="KW-0812">Transmembrane</keyword>
<dbReference type="Proteomes" id="UP001519272">
    <property type="component" value="Unassembled WGS sequence"/>
</dbReference>
<keyword evidence="1" id="KW-0472">Membrane</keyword>
<dbReference type="EMBL" id="JAGGKG010000003">
    <property type="protein sequence ID" value="MBP1904443.1"/>
    <property type="molecule type" value="Genomic_DNA"/>
</dbReference>
<dbReference type="Pfam" id="PF13240">
    <property type="entry name" value="Zn_Ribbon_1"/>
    <property type="match status" value="1"/>
</dbReference>
<evidence type="ECO:0000259" key="2">
    <source>
        <dbReference type="Pfam" id="PF13240"/>
    </source>
</evidence>
<comment type="caution">
    <text evidence="3">The sequence shown here is derived from an EMBL/GenBank/DDBJ whole genome shotgun (WGS) entry which is preliminary data.</text>
</comment>
<reference evidence="3 4" key="1">
    <citation type="submission" date="2021-03" db="EMBL/GenBank/DDBJ databases">
        <title>Genomic Encyclopedia of Type Strains, Phase IV (KMG-IV): sequencing the most valuable type-strain genomes for metagenomic binning, comparative biology and taxonomic classification.</title>
        <authorList>
            <person name="Goeker M."/>
        </authorList>
    </citation>
    <scope>NUCLEOTIDE SEQUENCE [LARGE SCALE GENOMIC DNA]</scope>
    <source>
        <strain evidence="3 4">DSM 14349</strain>
    </source>
</reference>
<organism evidence="3 4">
    <name type="scientific">Paenibacillus turicensis</name>
    <dbReference type="NCBI Taxonomy" id="160487"/>
    <lineage>
        <taxon>Bacteria</taxon>
        <taxon>Bacillati</taxon>
        <taxon>Bacillota</taxon>
        <taxon>Bacilli</taxon>
        <taxon>Bacillales</taxon>
        <taxon>Paenibacillaceae</taxon>
        <taxon>Paenibacillus</taxon>
    </lineage>
</organism>
<evidence type="ECO:0000256" key="1">
    <source>
        <dbReference type="SAM" id="Phobius"/>
    </source>
</evidence>
<feature type="domain" description="Zinc-ribbon" evidence="2">
    <location>
        <begin position="4"/>
        <end position="24"/>
    </location>
</feature>
<name>A0ABS4FPD0_9BACL</name>
<proteinExistence type="predicted"/>
<feature type="transmembrane region" description="Helical" evidence="1">
    <location>
        <begin position="61"/>
        <end position="82"/>
    </location>
</feature>
<dbReference type="RefSeq" id="WP_210088106.1">
    <property type="nucleotide sequence ID" value="NZ_JAGGKG010000003.1"/>
</dbReference>
<sequence length="252" mass="28971">MIICKNCGNEVDEKSLFCDQCGLKLDTEDEDNELLNNQSEETAVSVEVNDNFRVKKSKKTILFSLLSIVVLIGAIGGGYWYFSDKQEKAINKYREDLAVAVTQMMSFSLISEEICNQYSDVWNRAIKEDWIIVNNKSALNFNEAISYKREEFEEKNIIALIKKNTEETDKLMQGLNKPSPEYQNAYDKLVELYGLYTQYADLADFPKGSLLEFNKTRNQLSSEIGKLYKQFKILVPNISDKRISELTNTIDI</sequence>
<gene>
    <name evidence="3" type="ORF">J2Z32_001060</name>
</gene>
<keyword evidence="1" id="KW-1133">Transmembrane helix</keyword>
<protein>
    <recommendedName>
        <fullName evidence="2">Zinc-ribbon domain-containing protein</fullName>
    </recommendedName>
</protein>
<accession>A0ABS4FPD0</accession>
<evidence type="ECO:0000313" key="3">
    <source>
        <dbReference type="EMBL" id="MBP1904443.1"/>
    </source>
</evidence>
<dbReference type="InterPro" id="IPR026870">
    <property type="entry name" value="Zinc_ribbon_dom"/>
</dbReference>
<keyword evidence="4" id="KW-1185">Reference proteome</keyword>